<dbReference type="GO" id="GO:0098552">
    <property type="term" value="C:side of membrane"/>
    <property type="evidence" value="ECO:0007669"/>
    <property type="project" value="UniProtKB-KW"/>
</dbReference>
<keyword evidence="4" id="KW-1003">Cell membrane</keyword>
<dbReference type="OrthoDB" id="911994at2759"/>
<keyword evidence="8" id="KW-1015">Disulfide bond</keyword>
<evidence type="ECO:0000256" key="6">
    <source>
        <dbReference type="ARBA" id="ARBA00022729"/>
    </source>
</evidence>
<dbReference type="FunFam" id="1.10.110.10:FF:000001">
    <property type="entry name" value="Bifunctional inhibitor/lipid-transfer protein/seed storage 2S albumin superfamily protein"/>
    <property type="match status" value="1"/>
</dbReference>
<feature type="region of interest" description="Disordered" evidence="11">
    <location>
        <begin position="107"/>
        <end position="136"/>
    </location>
</feature>
<keyword evidence="5" id="KW-0336">GPI-anchor</keyword>
<dbReference type="AlphaFoldDB" id="A0A1S3X082"/>
<dbReference type="InterPro" id="IPR036312">
    <property type="entry name" value="Bifun_inhib/LTP/seed_sf"/>
</dbReference>
<keyword evidence="3" id="KW-0813">Transport</keyword>
<keyword evidence="5" id="KW-0472">Membrane</keyword>
<feature type="compositionally biased region" description="Polar residues" evidence="11">
    <location>
        <begin position="107"/>
        <end position="134"/>
    </location>
</feature>
<dbReference type="InterPro" id="IPR016140">
    <property type="entry name" value="Bifunc_inhib/LTP/seed_store"/>
</dbReference>
<dbReference type="PRINTS" id="PR00382">
    <property type="entry name" value="LIPIDTRNSFER"/>
</dbReference>
<evidence type="ECO:0000256" key="1">
    <source>
        <dbReference type="ARBA" id="ARBA00004609"/>
    </source>
</evidence>
<dbReference type="KEGG" id="nta:107759709"/>
<accession>A0A1S3X082</accession>
<sequence length="171" mass="17868">MQISTSTISAISFVAVALLSLHVSAQSDCQQVVVGLAPCLQYIEGNATSPSSGCCTQLAPMVKTQPQCLCQVLNGEGSSFGVNVNQTLALALPKACNAHTPSLSLCKATSPTGSPEISPSTPSGDRYSRSSPCGDSSGGYSLKLQPYSLLFTLSECTHFVICHNIQLHFIN</sequence>
<evidence type="ECO:0000256" key="7">
    <source>
        <dbReference type="ARBA" id="ARBA00023121"/>
    </source>
</evidence>
<dbReference type="STRING" id="4097.A0A1S3X082"/>
<evidence type="ECO:0000256" key="11">
    <source>
        <dbReference type="SAM" id="MobiDB-lite"/>
    </source>
</evidence>
<gene>
    <name evidence="14" type="primary">LOC107759709</name>
</gene>
<dbReference type="SUPFAM" id="SSF47699">
    <property type="entry name" value="Bifunctional inhibitor/lipid-transfer protein/seed storage 2S albumin"/>
    <property type="match status" value="1"/>
</dbReference>
<evidence type="ECO:0000259" key="13">
    <source>
        <dbReference type="SMART" id="SM00499"/>
    </source>
</evidence>
<evidence type="ECO:0000256" key="5">
    <source>
        <dbReference type="ARBA" id="ARBA00022622"/>
    </source>
</evidence>
<evidence type="ECO:0000256" key="8">
    <source>
        <dbReference type="ARBA" id="ARBA00023157"/>
    </source>
</evidence>
<dbReference type="RefSeq" id="XP_016433196.1">
    <property type="nucleotide sequence ID" value="XM_016577710.1"/>
</dbReference>
<dbReference type="OMA" id="LPKACNA"/>
<keyword evidence="10" id="KW-0449">Lipoprotein</keyword>
<comment type="similarity">
    <text evidence="2">Belongs to the plant LTP family.</text>
</comment>
<dbReference type="GO" id="GO:0008289">
    <property type="term" value="F:lipid binding"/>
    <property type="evidence" value="ECO:0007669"/>
    <property type="project" value="UniProtKB-KW"/>
</dbReference>
<evidence type="ECO:0000256" key="9">
    <source>
        <dbReference type="ARBA" id="ARBA00023180"/>
    </source>
</evidence>
<evidence type="ECO:0000256" key="12">
    <source>
        <dbReference type="SAM" id="SignalP"/>
    </source>
</evidence>
<feature type="chain" id="PRO_5010219319" evidence="12">
    <location>
        <begin position="26"/>
        <end position="171"/>
    </location>
</feature>
<dbReference type="PANTHER" id="PTHR33044">
    <property type="entry name" value="BIFUNCTIONAL INHIBITOR/LIPID-TRANSFER PROTEIN/SEED STORAGE 2S ALBUMIN SUPERFAMILY PROTEIN-RELATED"/>
    <property type="match status" value="1"/>
</dbReference>
<dbReference type="GO" id="GO:0005886">
    <property type="term" value="C:plasma membrane"/>
    <property type="evidence" value="ECO:0007669"/>
    <property type="project" value="UniProtKB-SubCell"/>
</dbReference>
<name>A0A1S3X082_TOBAC</name>
<keyword evidence="7" id="KW-0446">Lipid-binding</keyword>
<dbReference type="GO" id="GO:0006869">
    <property type="term" value="P:lipid transport"/>
    <property type="evidence" value="ECO:0007669"/>
    <property type="project" value="InterPro"/>
</dbReference>
<dbReference type="InterPro" id="IPR043325">
    <property type="entry name" value="LTSS"/>
</dbReference>
<dbReference type="SMART" id="SM00499">
    <property type="entry name" value="AAI"/>
    <property type="match status" value="1"/>
</dbReference>
<evidence type="ECO:0000256" key="10">
    <source>
        <dbReference type="ARBA" id="ARBA00023288"/>
    </source>
</evidence>
<dbReference type="PaxDb" id="4097-A0A1S3X082"/>
<organism evidence="14">
    <name type="scientific">Nicotiana tabacum</name>
    <name type="common">Common tobacco</name>
    <dbReference type="NCBI Taxonomy" id="4097"/>
    <lineage>
        <taxon>Eukaryota</taxon>
        <taxon>Viridiplantae</taxon>
        <taxon>Streptophyta</taxon>
        <taxon>Embryophyta</taxon>
        <taxon>Tracheophyta</taxon>
        <taxon>Spermatophyta</taxon>
        <taxon>Magnoliopsida</taxon>
        <taxon>eudicotyledons</taxon>
        <taxon>Gunneridae</taxon>
        <taxon>Pentapetalae</taxon>
        <taxon>asterids</taxon>
        <taxon>lamiids</taxon>
        <taxon>Solanales</taxon>
        <taxon>Solanaceae</taxon>
        <taxon>Nicotianoideae</taxon>
        <taxon>Nicotianeae</taxon>
        <taxon>Nicotiana</taxon>
    </lineage>
</organism>
<feature type="signal peptide" evidence="12">
    <location>
        <begin position="1"/>
        <end position="25"/>
    </location>
</feature>
<proteinExistence type="inferred from homology"/>
<protein>
    <submittedName>
        <fullName evidence="14">Non-specific lipid transfer protein GPI-anchored 2-like</fullName>
    </submittedName>
</protein>
<keyword evidence="9" id="KW-0325">Glycoprotein</keyword>
<dbReference type="InterPro" id="IPR000528">
    <property type="entry name" value="Plant_nsLTP"/>
</dbReference>
<dbReference type="Gene3D" id="1.10.110.10">
    <property type="entry name" value="Plant lipid-transfer and hydrophobic proteins"/>
    <property type="match status" value="1"/>
</dbReference>
<keyword evidence="6 12" id="KW-0732">Signal</keyword>
<dbReference type="CDD" id="cd00010">
    <property type="entry name" value="AAI_LTSS"/>
    <property type="match status" value="1"/>
</dbReference>
<evidence type="ECO:0000256" key="2">
    <source>
        <dbReference type="ARBA" id="ARBA00009748"/>
    </source>
</evidence>
<evidence type="ECO:0000256" key="3">
    <source>
        <dbReference type="ARBA" id="ARBA00022448"/>
    </source>
</evidence>
<comment type="subcellular location">
    <subcellularLocation>
        <location evidence="1">Cell membrane</location>
        <topology evidence="1">Lipid-anchor</topology>
        <topology evidence="1">GPI-anchor</topology>
    </subcellularLocation>
</comment>
<evidence type="ECO:0000256" key="4">
    <source>
        <dbReference type="ARBA" id="ARBA00022475"/>
    </source>
</evidence>
<dbReference type="Pfam" id="PF14368">
    <property type="entry name" value="LTP_2"/>
    <property type="match status" value="1"/>
</dbReference>
<feature type="domain" description="Bifunctional inhibitor/plant lipid transfer protein/seed storage helical" evidence="13">
    <location>
        <begin position="29"/>
        <end position="106"/>
    </location>
</feature>
<evidence type="ECO:0000313" key="14">
    <source>
        <dbReference type="RefSeq" id="XP_016433196.1"/>
    </source>
</evidence>
<reference evidence="14" key="1">
    <citation type="submission" date="2025-08" db="UniProtKB">
        <authorList>
            <consortium name="RefSeq"/>
        </authorList>
    </citation>
    <scope>IDENTIFICATION</scope>
</reference>